<dbReference type="PROSITE" id="PS50206">
    <property type="entry name" value="RHODANESE_3"/>
    <property type="match status" value="1"/>
</dbReference>
<gene>
    <name evidence="4" type="ORF">Krac_4041</name>
</gene>
<dbReference type="Gene3D" id="3.30.428.10">
    <property type="entry name" value="HIT-like"/>
    <property type="match status" value="1"/>
</dbReference>
<organism evidence="4 5">
    <name type="scientific">Ktedonobacter racemifer DSM 44963</name>
    <dbReference type="NCBI Taxonomy" id="485913"/>
    <lineage>
        <taxon>Bacteria</taxon>
        <taxon>Bacillati</taxon>
        <taxon>Chloroflexota</taxon>
        <taxon>Ktedonobacteria</taxon>
        <taxon>Ktedonobacterales</taxon>
        <taxon>Ktedonobacteraceae</taxon>
        <taxon>Ktedonobacter</taxon>
    </lineage>
</organism>
<dbReference type="AlphaFoldDB" id="D6TXR7"/>
<dbReference type="Gene3D" id="3.40.250.10">
    <property type="entry name" value="Rhodanese-like domain"/>
    <property type="match status" value="1"/>
</dbReference>
<dbReference type="Gene3D" id="1.20.120.450">
    <property type="entry name" value="dinb family like domain"/>
    <property type="match status" value="1"/>
</dbReference>
<feature type="short sequence motif" description="Histidine triad motif" evidence="1">
    <location>
        <begin position="97"/>
        <end position="101"/>
    </location>
</feature>
<dbReference type="Proteomes" id="UP000004508">
    <property type="component" value="Unassembled WGS sequence"/>
</dbReference>
<dbReference type="STRING" id="485913.Krac_4041"/>
<accession>D6TXR7</accession>
<evidence type="ECO:0000313" key="5">
    <source>
        <dbReference type="Proteomes" id="UP000004508"/>
    </source>
</evidence>
<comment type="caution">
    <text evidence="4">The sequence shown here is derived from an EMBL/GenBank/DDBJ whole genome shotgun (WGS) entry which is preliminary data.</text>
</comment>
<dbReference type="SUPFAM" id="SSF109854">
    <property type="entry name" value="DinB/YfiT-like putative metalloenzymes"/>
    <property type="match status" value="1"/>
</dbReference>
<feature type="domain" description="Rhodanese" evidence="2">
    <location>
        <begin position="440"/>
        <end position="531"/>
    </location>
</feature>
<dbReference type="Pfam" id="PF08020">
    <property type="entry name" value="DUF1706"/>
    <property type="match status" value="1"/>
</dbReference>
<dbReference type="InterPro" id="IPR034660">
    <property type="entry name" value="DinB/YfiT-like"/>
</dbReference>
<dbReference type="NCBIfam" id="NF047558">
    <property type="entry name" value="TPR_END_plus"/>
    <property type="match status" value="1"/>
</dbReference>
<dbReference type="InterPro" id="IPR050229">
    <property type="entry name" value="GlpE_sulfurtransferase"/>
</dbReference>
<dbReference type="PANTHER" id="PTHR43031:SF1">
    <property type="entry name" value="PYRIDINE NUCLEOTIDE-DISULPHIDE OXIDOREDUCTASE"/>
    <property type="match status" value="1"/>
</dbReference>
<dbReference type="PROSITE" id="PS51084">
    <property type="entry name" value="HIT_2"/>
    <property type="match status" value="1"/>
</dbReference>
<sequence>MDACPFCTTYKDLPSTPGGILFEDRLVYVHHYCRDEGPSYLGHLLLKTKRHVPGLADLTEAEGQAVGQSIARLSKALQACTGAEKIYVEAYYEVVPHLHLHLLARYPETPQEYWRWKIGEWPQAPQGGPTEIAALCERLQAYLAQTVRGSVEPHHGKGIMKGQHSMNTTPMKPHILALLHFTRQQEVQLIANLSDAERNATGIPNAGTTKDAWTVKDFLANMLRWKELQTQNLAIVQRGEVPPVWTDMEVVHQINSETFTRYRTSTFQAIEEEAEHVFNAFITQVERMSEEELNDPHYYAWLEGARLRNEVLNYGLWLPCNQLTICALQLGKKQLAFQLQEALVQAVRQSTLPDEGVGVALYNMVCFYATNGEPEKALHHLPEALRLRPTLVEVSKRDSDLESLRANPAFQAILTDPVLLARVPLSDLVKPHDLHTSLRGEVPPLVIDVRGSAEYVVGHVAGAVNIPLGTLESQLSQIPHERPVVTYCNMHNRGASRGEQAAAQLREQGYQVRTLDGGYPAWKEQSFPVEAALQV</sequence>
<dbReference type="eggNOG" id="COG4283">
    <property type="taxonomic scope" value="Bacteria"/>
</dbReference>
<dbReference type="eggNOG" id="COG0607">
    <property type="taxonomic scope" value="Bacteria"/>
</dbReference>
<evidence type="ECO:0000313" key="4">
    <source>
        <dbReference type="EMBL" id="EFH83114.1"/>
    </source>
</evidence>
<evidence type="ECO:0000256" key="1">
    <source>
        <dbReference type="PROSITE-ProRule" id="PRU00464"/>
    </source>
</evidence>
<protein>
    <submittedName>
        <fullName evidence="4">Rhodanese domain protein</fullName>
    </submittedName>
</protein>
<name>D6TXR7_KTERA</name>
<dbReference type="PANTHER" id="PTHR43031">
    <property type="entry name" value="FAD-DEPENDENT OXIDOREDUCTASE"/>
    <property type="match status" value="1"/>
</dbReference>
<dbReference type="GO" id="GO:0003824">
    <property type="term" value="F:catalytic activity"/>
    <property type="evidence" value="ECO:0007669"/>
    <property type="project" value="InterPro"/>
</dbReference>
<dbReference type="EMBL" id="ADVG01000003">
    <property type="protein sequence ID" value="EFH83114.1"/>
    <property type="molecule type" value="Genomic_DNA"/>
</dbReference>
<dbReference type="Pfam" id="PF01230">
    <property type="entry name" value="HIT"/>
    <property type="match status" value="1"/>
</dbReference>
<proteinExistence type="predicted"/>
<dbReference type="InterPro" id="IPR012550">
    <property type="entry name" value="DUF1706"/>
</dbReference>
<dbReference type="Pfam" id="PF00581">
    <property type="entry name" value="Rhodanese"/>
    <property type="match status" value="1"/>
</dbReference>
<dbReference type="CDD" id="cd00158">
    <property type="entry name" value="RHOD"/>
    <property type="match status" value="1"/>
</dbReference>
<dbReference type="SMART" id="SM00450">
    <property type="entry name" value="RHOD"/>
    <property type="match status" value="1"/>
</dbReference>
<evidence type="ECO:0000259" key="3">
    <source>
        <dbReference type="PROSITE" id="PS51084"/>
    </source>
</evidence>
<dbReference type="InterPro" id="IPR036873">
    <property type="entry name" value="Rhodanese-like_dom_sf"/>
</dbReference>
<dbReference type="InterPro" id="IPR001763">
    <property type="entry name" value="Rhodanese-like_dom"/>
</dbReference>
<dbReference type="InterPro" id="IPR011146">
    <property type="entry name" value="HIT-like"/>
</dbReference>
<dbReference type="SUPFAM" id="SSF52821">
    <property type="entry name" value="Rhodanese/Cell cycle control phosphatase"/>
    <property type="match status" value="1"/>
</dbReference>
<feature type="domain" description="HIT" evidence="3">
    <location>
        <begin position="35"/>
        <end position="113"/>
    </location>
</feature>
<dbReference type="eggNOG" id="COG0537">
    <property type="taxonomic scope" value="Bacteria"/>
</dbReference>
<evidence type="ECO:0000259" key="2">
    <source>
        <dbReference type="PROSITE" id="PS50206"/>
    </source>
</evidence>
<dbReference type="RefSeq" id="WP_007913576.1">
    <property type="nucleotide sequence ID" value="NZ_ADVG01000003.1"/>
</dbReference>
<dbReference type="SUPFAM" id="SSF54197">
    <property type="entry name" value="HIT-like"/>
    <property type="match status" value="1"/>
</dbReference>
<dbReference type="InterPro" id="IPR036265">
    <property type="entry name" value="HIT-like_sf"/>
</dbReference>
<dbReference type="InParanoid" id="D6TXR7"/>
<dbReference type="OrthoDB" id="9784774at2"/>
<keyword evidence="5" id="KW-1185">Reference proteome</keyword>
<reference evidence="4 5" key="1">
    <citation type="journal article" date="2011" name="Stand. Genomic Sci.">
        <title>Non-contiguous finished genome sequence and contextual data of the filamentous soil bacterium Ktedonobacter racemifer type strain (SOSP1-21).</title>
        <authorList>
            <person name="Chang Y.J."/>
            <person name="Land M."/>
            <person name="Hauser L."/>
            <person name="Chertkov O."/>
            <person name="Del Rio T.G."/>
            <person name="Nolan M."/>
            <person name="Copeland A."/>
            <person name="Tice H."/>
            <person name="Cheng J.F."/>
            <person name="Lucas S."/>
            <person name="Han C."/>
            <person name="Goodwin L."/>
            <person name="Pitluck S."/>
            <person name="Ivanova N."/>
            <person name="Ovchinikova G."/>
            <person name="Pati A."/>
            <person name="Chen A."/>
            <person name="Palaniappan K."/>
            <person name="Mavromatis K."/>
            <person name="Liolios K."/>
            <person name="Brettin T."/>
            <person name="Fiebig A."/>
            <person name="Rohde M."/>
            <person name="Abt B."/>
            <person name="Goker M."/>
            <person name="Detter J.C."/>
            <person name="Woyke T."/>
            <person name="Bristow J."/>
            <person name="Eisen J.A."/>
            <person name="Markowitz V."/>
            <person name="Hugenholtz P."/>
            <person name="Kyrpides N.C."/>
            <person name="Klenk H.P."/>
            <person name="Lapidus A."/>
        </authorList>
    </citation>
    <scope>NUCLEOTIDE SEQUENCE [LARGE SCALE GENOMIC DNA]</scope>
    <source>
        <strain evidence="5">DSM 44963</strain>
    </source>
</reference>